<name>A0A1G7SQS6_RHOCA</name>
<dbReference type="AlphaFoldDB" id="A0A1G7SQS6"/>
<organism evidence="3 4">
    <name type="scientific">Rhodobacter capsulatus</name>
    <name type="common">Rhodopseudomonas capsulata</name>
    <dbReference type="NCBI Taxonomy" id="1061"/>
    <lineage>
        <taxon>Bacteria</taxon>
        <taxon>Pseudomonadati</taxon>
        <taxon>Pseudomonadota</taxon>
        <taxon>Alphaproteobacteria</taxon>
        <taxon>Rhodobacterales</taxon>
        <taxon>Rhodobacter group</taxon>
        <taxon>Rhodobacter</taxon>
    </lineage>
</organism>
<dbReference type="Pfam" id="PF01497">
    <property type="entry name" value="Peripla_BP_2"/>
    <property type="match status" value="1"/>
</dbReference>
<dbReference type="Gene3D" id="3.40.50.1980">
    <property type="entry name" value="Nitrogenase molybdenum iron protein domain"/>
    <property type="match status" value="1"/>
</dbReference>
<evidence type="ECO:0000313" key="4">
    <source>
        <dbReference type="Proteomes" id="UP000183812"/>
    </source>
</evidence>
<keyword evidence="1" id="KW-0732">Signal</keyword>
<accession>A0A1G7SQS6</accession>
<dbReference type="OrthoDB" id="7691467at2"/>
<dbReference type="Proteomes" id="UP000183812">
    <property type="component" value="Unassembled WGS sequence"/>
</dbReference>
<evidence type="ECO:0000313" key="3">
    <source>
        <dbReference type="EMBL" id="SDG25393.1"/>
    </source>
</evidence>
<dbReference type="RefSeq" id="WP_074556228.1">
    <property type="nucleotide sequence ID" value="NZ_CP119563.1"/>
</dbReference>
<reference evidence="3 4" key="1">
    <citation type="submission" date="2016-10" db="EMBL/GenBank/DDBJ databases">
        <authorList>
            <person name="de Groot N.N."/>
        </authorList>
    </citation>
    <scope>NUCLEOTIDE SEQUENCE [LARGE SCALE GENOMIC DNA]</scope>
    <source>
        <strain evidence="4">DSM 938 / 37b4</strain>
    </source>
</reference>
<dbReference type="EMBL" id="FNAY01000045">
    <property type="protein sequence ID" value="SDG25393.1"/>
    <property type="molecule type" value="Genomic_DNA"/>
</dbReference>
<evidence type="ECO:0000256" key="1">
    <source>
        <dbReference type="SAM" id="SignalP"/>
    </source>
</evidence>
<gene>
    <name evidence="3" type="ORF">SAMN04244550_03663</name>
</gene>
<sequence>MRLARLCLFSALSLSFPVMPCAAHTPPPAADPLRPGFTAPLPANVAALDPSILLGDRLVAVARHLGVESRAFSLRQNDAATEMAQLPSGALALSSPRVMADVNSCEILVAVLETQPERILVEQTGATTAAELLQDPMRLMPLMTAEGGLIAVNHVKIEIADYTLGDELFIYQIGQMLNRGARAEALLQEREATLARVETLLPLPARPRTLVLSAGPDGVLRQELRASPVSRDLLERLGLENAARPSANGAAEDGMAEDGAARAAIDGAELAALAPEMIVLTGEPAAARRALDAALSAVPAAAAVPAVATGRIAELPGWNGYDIIAYPALLELWASALRRTAPVPHQLP</sequence>
<dbReference type="SUPFAM" id="SSF53807">
    <property type="entry name" value="Helical backbone' metal receptor"/>
    <property type="match status" value="1"/>
</dbReference>
<protein>
    <submittedName>
        <fullName evidence="3">ABC-type Fe3+-hydroxamate transport system, substrate-binding protein</fullName>
    </submittedName>
</protein>
<feature type="domain" description="Fe/B12 periplasmic-binding" evidence="2">
    <location>
        <begin position="170"/>
        <end position="316"/>
    </location>
</feature>
<dbReference type="InterPro" id="IPR002491">
    <property type="entry name" value="ABC_transptr_periplasmic_BD"/>
</dbReference>
<evidence type="ECO:0000259" key="2">
    <source>
        <dbReference type="Pfam" id="PF01497"/>
    </source>
</evidence>
<proteinExistence type="predicted"/>
<feature type="chain" id="PRO_5010380730" evidence="1">
    <location>
        <begin position="23"/>
        <end position="348"/>
    </location>
</feature>
<feature type="signal peptide" evidence="1">
    <location>
        <begin position="1"/>
        <end position="22"/>
    </location>
</feature>